<name>R7SI14_DICSQ</name>
<dbReference type="Pfam" id="PF14223">
    <property type="entry name" value="Retrotran_gag_2"/>
    <property type="match status" value="1"/>
</dbReference>
<feature type="non-terminal residue" evidence="2">
    <location>
        <position position="176"/>
    </location>
</feature>
<accession>R7SI14</accession>
<evidence type="ECO:0000313" key="3">
    <source>
        <dbReference type="Proteomes" id="UP000053319"/>
    </source>
</evidence>
<feature type="signal peptide" evidence="1">
    <location>
        <begin position="1"/>
        <end position="25"/>
    </location>
</feature>
<dbReference type="AlphaFoldDB" id="R7SI14"/>
<dbReference type="RefSeq" id="XP_007371477.1">
    <property type="nucleotide sequence ID" value="XM_007371415.1"/>
</dbReference>
<keyword evidence="1" id="KW-0732">Signal</keyword>
<organism evidence="2 3">
    <name type="scientific">Dichomitus squalens (strain LYAD-421)</name>
    <name type="common">Western red white-rot fungus</name>
    <dbReference type="NCBI Taxonomy" id="732165"/>
    <lineage>
        <taxon>Eukaryota</taxon>
        <taxon>Fungi</taxon>
        <taxon>Dikarya</taxon>
        <taxon>Basidiomycota</taxon>
        <taxon>Agaricomycotina</taxon>
        <taxon>Agaricomycetes</taxon>
        <taxon>Polyporales</taxon>
        <taxon>Polyporaceae</taxon>
        <taxon>Dichomitus</taxon>
    </lineage>
</organism>
<dbReference type="OrthoDB" id="2741288at2759"/>
<reference evidence="2 3" key="1">
    <citation type="journal article" date="2012" name="Science">
        <title>The Paleozoic origin of enzymatic lignin decomposition reconstructed from 31 fungal genomes.</title>
        <authorList>
            <person name="Floudas D."/>
            <person name="Binder M."/>
            <person name="Riley R."/>
            <person name="Barry K."/>
            <person name="Blanchette R.A."/>
            <person name="Henrissat B."/>
            <person name="Martinez A.T."/>
            <person name="Otillar R."/>
            <person name="Spatafora J.W."/>
            <person name="Yadav J.S."/>
            <person name="Aerts A."/>
            <person name="Benoit I."/>
            <person name="Boyd A."/>
            <person name="Carlson A."/>
            <person name="Copeland A."/>
            <person name="Coutinho P.M."/>
            <person name="de Vries R.P."/>
            <person name="Ferreira P."/>
            <person name="Findley K."/>
            <person name="Foster B."/>
            <person name="Gaskell J."/>
            <person name="Glotzer D."/>
            <person name="Gorecki P."/>
            <person name="Heitman J."/>
            <person name="Hesse C."/>
            <person name="Hori C."/>
            <person name="Igarashi K."/>
            <person name="Jurgens J.A."/>
            <person name="Kallen N."/>
            <person name="Kersten P."/>
            <person name="Kohler A."/>
            <person name="Kuees U."/>
            <person name="Kumar T.K.A."/>
            <person name="Kuo A."/>
            <person name="LaButti K."/>
            <person name="Larrondo L.F."/>
            <person name="Lindquist E."/>
            <person name="Ling A."/>
            <person name="Lombard V."/>
            <person name="Lucas S."/>
            <person name="Lundell T."/>
            <person name="Martin R."/>
            <person name="McLaughlin D.J."/>
            <person name="Morgenstern I."/>
            <person name="Morin E."/>
            <person name="Murat C."/>
            <person name="Nagy L.G."/>
            <person name="Nolan M."/>
            <person name="Ohm R.A."/>
            <person name="Patyshakuliyeva A."/>
            <person name="Rokas A."/>
            <person name="Ruiz-Duenas F.J."/>
            <person name="Sabat G."/>
            <person name="Salamov A."/>
            <person name="Samejima M."/>
            <person name="Schmutz J."/>
            <person name="Slot J.C."/>
            <person name="St John F."/>
            <person name="Stenlid J."/>
            <person name="Sun H."/>
            <person name="Sun S."/>
            <person name="Syed K."/>
            <person name="Tsang A."/>
            <person name="Wiebenga A."/>
            <person name="Young D."/>
            <person name="Pisabarro A."/>
            <person name="Eastwood D.C."/>
            <person name="Martin F."/>
            <person name="Cullen D."/>
            <person name="Grigoriev I.V."/>
            <person name="Hibbett D.S."/>
        </authorList>
    </citation>
    <scope>NUCLEOTIDE SEQUENCE [LARGE SCALE GENOMIC DNA]</scope>
    <source>
        <strain evidence="2 3">LYAD-421 SS1</strain>
    </source>
</reference>
<dbReference type="EMBL" id="JH719499">
    <property type="protein sequence ID" value="EJF55779.1"/>
    <property type="molecule type" value="Genomic_DNA"/>
</dbReference>
<feature type="chain" id="PRO_5004455782" evidence="1">
    <location>
        <begin position="26"/>
        <end position="176"/>
    </location>
</feature>
<evidence type="ECO:0000313" key="2">
    <source>
        <dbReference type="EMBL" id="EJF55779.1"/>
    </source>
</evidence>
<gene>
    <name evidence="2" type="ORF">DICSQDRAFT_175526</name>
</gene>
<dbReference type="HOGENOM" id="CLU_1528737_0_0_1"/>
<sequence>MAGSCIPIPCLPIWALQFWAHVALPLARFRTFADDEAKAWLDADLKAQGNISLRLAPSVNSAVSSQTTAKGIWDYLETTYGKPGVPAVYQDFRAALALSIPADSNPVPNLDKFEAYFQRLETNKFVVANHVKGMMLMAKLPSNMDPMIQLYIAGLKPATGKTAIEAITLAGIRQQV</sequence>
<evidence type="ECO:0000256" key="1">
    <source>
        <dbReference type="SAM" id="SignalP"/>
    </source>
</evidence>
<protein>
    <submittedName>
        <fullName evidence="2">Uncharacterized protein</fullName>
    </submittedName>
</protein>
<dbReference type="Proteomes" id="UP000053319">
    <property type="component" value="Unassembled WGS sequence"/>
</dbReference>
<proteinExistence type="predicted"/>
<dbReference type="GeneID" id="18840188"/>
<dbReference type="KEGG" id="dsq:DICSQDRAFT_175526"/>